<protein>
    <submittedName>
        <fullName evidence="10">Outer membrane protein, multidrug efflux system</fullName>
    </submittedName>
</protein>
<dbReference type="GO" id="GO:0015562">
    <property type="term" value="F:efflux transmembrane transporter activity"/>
    <property type="evidence" value="ECO:0007669"/>
    <property type="project" value="InterPro"/>
</dbReference>
<dbReference type="NCBIfam" id="NF007390">
    <property type="entry name" value="PRK09915.1"/>
    <property type="match status" value="1"/>
</dbReference>
<dbReference type="EMBL" id="FNCJ01000020">
    <property type="protein sequence ID" value="SDI28813.1"/>
    <property type="molecule type" value="Genomic_DNA"/>
</dbReference>
<comment type="subcellular location">
    <subcellularLocation>
        <location evidence="9">Cell membrane</location>
        <topology evidence="9">Lipid-anchor</topology>
    </subcellularLocation>
    <subcellularLocation>
        <location evidence="1">Membrane</location>
    </subcellularLocation>
</comment>
<keyword evidence="8 9" id="KW-0449">Lipoprotein</keyword>
<dbReference type="Proteomes" id="UP000199706">
    <property type="component" value="Unassembled WGS sequence"/>
</dbReference>
<evidence type="ECO:0000256" key="3">
    <source>
        <dbReference type="ARBA" id="ARBA00022452"/>
    </source>
</evidence>
<evidence type="ECO:0000256" key="2">
    <source>
        <dbReference type="ARBA" id="ARBA00007613"/>
    </source>
</evidence>
<evidence type="ECO:0000256" key="6">
    <source>
        <dbReference type="ARBA" id="ARBA00023136"/>
    </source>
</evidence>
<dbReference type="PROSITE" id="PS51257">
    <property type="entry name" value="PROKAR_LIPOPROTEIN"/>
    <property type="match status" value="1"/>
</dbReference>
<dbReference type="Gene3D" id="2.20.200.10">
    <property type="entry name" value="Outer membrane efflux proteins (OEP)"/>
    <property type="match status" value="1"/>
</dbReference>
<evidence type="ECO:0000313" key="11">
    <source>
        <dbReference type="Proteomes" id="UP000199706"/>
    </source>
</evidence>
<dbReference type="Gene3D" id="1.20.1600.10">
    <property type="entry name" value="Outer membrane efflux proteins (OEP)"/>
    <property type="match status" value="1"/>
</dbReference>
<keyword evidence="3 9" id="KW-1134">Transmembrane beta strand</keyword>
<dbReference type="AlphaFoldDB" id="A0A1G8JCK7"/>
<evidence type="ECO:0000256" key="5">
    <source>
        <dbReference type="ARBA" id="ARBA00022729"/>
    </source>
</evidence>
<dbReference type="InterPro" id="IPR010131">
    <property type="entry name" value="MdtP/NodT-like"/>
</dbReference>
<dbReference type="NCBIfam" id="TIGR01845">
    <property type="entry name" value="outer_NodT"/>
    <property type="match status" value="1"/>
</dbReference>
<sequence>MIKRERFTRPLSLRRAAPTAPVALVALVGCALAGCALMHHDGKPTDAIQPEQIRLADDIHLARDGWPSARWWSAYGDPQLDGLIERALADAPTMVIARSRVAQAQSDVELVKAGSNLQVTALGAIDREHVSSQGFLGPFALNEPALGFTGPWYTLGIVGLGASLNVDLWGKQRAQVAAALGVHNARLAETSAVELEISTDVAQLYYGIQTAYQLIDLLQQSGEVAAFSVQTHQARAARGLESQTQTQEARATLLAVQQQIVAAQGRIKQFRESLRALSGAGPDDLPAIQPVPLPQAQAALPSTLAYELLARRPDLQAMRWYVQASFDRIDAAKAAFYPSFDIKAFFGVNALHLSDLFTHGSQQINLLPGLYLPIFDGGRLNANLGGARTASNTLIEQYNQAVLNAVRDVALTGSRLQDLDAESQLQQQKVQAVAFAQDSAEAHYHRGLASRLVAMDARQPVIAERVALLDIQGQQLSQAVALVKALGGGYRAEAPVVLTPR</sequence>
<dbReference type="GO" id="GO:0005886">
    <property type="term" value="C:plasma membrane"/>
    <property type="evidence" value="ECO:0007669"/>
    <property type="project" value="UniProtKB-SubCell"/>
</dbReference>
<evidence type="ECO:0000256" key="8">
    <source>
        <dbReference type="ARBA" id="ARBA00023288"/>
    </source>
</evidence>
<dbReference type="InterPro" id="IPR003423">
    <property type="entry name" value="OMP_efflux"/>
</dbReference>
<evidence type="ECO:0000313" key="10">
    <source>
        <dbReference type="EMBL" id="SDI28813.1"/>
    </source>
</evidence>
<evidence type="ECO:0000256" key="4">
    <source>
        <dbReference type="ARBA" id="ARBA00022692"/>
    </source>
</evidence>
<accession>A0A1G8JCK7</accession>
<dbReference type="PANTHER" id="PTHR30203">
    <property type="entry name" value="OUTER MEMBRANE CATION EFFLUX PROTEIN"/>
    <property type="match status" value="1"/>
</dbReference>
<gene>
    <name evidence="10" type="ORF">SAMN05216466_12049</name>
</gene>
<comment type="similarity">
    <text evidence="2 9">Belongs to the outer membrane factor (OMF) (TC 1.B.17) family.</text>
</comment>
<keyword evidence="4 9" id="KW-0812">Transmembrane</keyword>
<evidence type="ECO:0000256" key="7">
    <source>
        <dbReference type="ARBA" id="ARBA00023139"/>
    </source>
</evidence>
<reference evidence="10 11" key="1">
    <citation type="submission" date="2016-10" db="EMBL/GenBank/DDBJ databases">
        <authorList>
            <person name="de Groot N.N."/>
        </authorList>
    </citation>
    <scope>NUCLEOTIDE SEQUENCE [LARGE SCALE GENOMIC DNA]</scope>
    <source>
        <strain evidence="10 11">LMG 2247</strain>
    </source>
</reference>
<dbReference type="PANTHER" id="PTHR30203:SF20">
    <property type="entry name" value="MULTIDRUG RESISTANCE OUTER MEMBRANE PROTEIN MDTP-RELATED"/>
    <property type="match status" value="1"/>
</dbReference>
<dbReference type="SUPFAM" id="SSF56954">
    <property type="entry name" value="Outer membrane efflux proteins (OEP)"/>
    <property type="match status" value="1"/>
</dbReference>
<keyword evidence="6 9" id="KW-0472">Membrane</keyword>
<name>A0A1G8JCK7_9BURK</name>
<keyword evidence="7 9" id="KW-0564">Palmitate</keyword>
<proteinExistence type="inferred from homology"/>
<dbReference type="OrthoDB" id="9770517at2"/>
<keyword evidence="5" id="KW-0732">Signal</keyword>
<evidence type="ECO:0000256" key="1">
    <source>
        <dbReference type="ARBA" id="ARBA00004370"/>
    </source>
</evidence>
<dbReference type="Pfam" id="PF02321">
    <property type="entry name" value="OEP"/>
    <property type="match status" value="2"/>
</dbReference>
<organism evidence="10 11">
    <name type="scientific">Paraburkholderia phenazinium</name>
    <dbReference type="NCBI Taxonomy" id="60549"/>
    <lineage>
        <taxon>Bacteria</taxon>
        <taxon>Pseudomonadati</taxon>
        <taxon>Pseudomonadota</taxon>
        <taxon>Betaproteobacteria</taxon>
        <taxon>Burkholderiales</taxon>
        <taxon>Burkholderiaceae</taxon>
        <taxon>Paraburkholderia</taxon>
    </lineage>
</organism>
<evidence type="ECO:0000256" key="9">
    <source>
        <dbReference type="RuleBase" id="RU362097"/>
    </source>
</evidence>